<evidence type="ECO:0000256" key="5">
    <source>
        <dbReference type="ARBA" id="ARBA00022729"/>
    </source>
</evidence>
<evidence type="ECO:0000256" key="8">
    <source>
        <dbReference type="ARBA" id="ARBA00023136"/>
    </source>
</evidence>
<dbReference type="Pfam" id="PF02530">
    <property type="entry name" value="Porin_2"/>
    <property type="match status" value="1"/>
</dbReference>
<keyword evidence="8 10" id="KW-0472">Membrane</keyword>
<keyword evidence="6 10" id="KW-0406">Ion transport</keyword>
<evidence type="ECO:0000256" key="7">
    <source>
        <dbReference type="ARBA" id="ARBA00023114"/>
    </source>
</evidence>
<reference evidence="11 12" key="1">
    <citation type="submission" date="2022-07" db="EMBL/GenBank/DDBJ databases">
        <authorList>
            <person name="Li W.-J."/>
            <person name="Deng Q.-Q."/>
        </authorList>
    </citation>
    <scope>NUCLEOTIDE SEQUENCE [LARGE SCALE GENOMIC DNA]</scope>
    <source>
        <strain evidence="11 12">SYSU M60028</strain>
    </source>
</reference>
<evidence type="ECO:0000256" key="6">
    <source>
        <dbReference type="ARBA" id="ARBA00023065"/>
    </source>
</evidence>
<accession>A0ABT1LA79</accession>
<feature type="chain" id="PRO_5044995509" description="Porin" evidence="10">
    <location>
        <begin position="23"/>
        <end position="401"/>
    </location>
</feature>
<feature type="signal peptide" evidence="10">
    <location>
        <begin position="1"/>
        <end position="22"/>
    </location>
</feature>
<protein>
    <recommendedName>
        <fullName evidence="10">Porin</fullName>
    </recommendedName>
</protein>
<comment type="subcellular location">
    <subcellularLocation>
        <location evidence="10">Cell outer membrane</location>
        <topology evidence="10">Multi-pass membrane protein</topology>
    </subcellularLocation>
</comment>
<name>A0ABT1LA79_9HYPH</name>
<gene>
    <name evidence="11" type="ORF">NK718_07705</name>
</gene>
<evidence type="ECO:0000313" key="12">
    <source>
        <dbReference type="Proteomes" id="UP001205890"/>
    </source>
</evidence>
<keyword evidence="2 10" id="KW-0813">Transport</keyword>
<keyword evidence="12" id="KW-1185">Reference proteome</keyword>
<evidence type="ECO:0000256" key="1">
    <source>
        <dbReference type="ARBA" id="ARBA00009521"/>
    </source>
</evidence>
<sequence>MRISTLLLSSAALLAGATAGLAADLPSKKAAPVEYVRVCSQFGAGFFYIPGSDTCLKVSGRVRADYYYNQPLVRADNTTTTRARGYLALDSYTATDMGPVRATTRVYVTKDSLAGASTTLDWAYIQFAGVTAGRIATSFFEFAPFGGVSFLGGGANGRGSDYGAINTLAYTYAANGFSATLAMEDGTERRTGLNGLGSASLGYAGHALPDVVGRLEYGGSWGVAALTAAVHQTRYALASDNTDYGFAIQGGLKINLPMLAAGDALFLQAAYADGASSYTGWASGAAKNGAGAALFTASDYEKNAAGNWVSVKTWSLVGGVEHYWVPTISTALFAGYGHYDGADASDWSMFSVGANVKWTPVKNLLLAAETTYQRAVDTPVAVAAGTQKDIWNARLRVQRDF</sequence>
<evidence type="ECO:0000313" key="11">
    <source>
        <dbReference type="EMBL" id="MCP8938397.1"/>
    </source>
</evidence>
<keyword evidence="7 10" id="KW-0626">Porin</keyword>
<evidence type="ECO:0000256" key="2">
    <source>
        <dbReference type="ARBA" id="ARBA00022448"/>
    </source>
</evidence>
<evidence type="ECO:0000256" key="9">
    <source>
        <dbReference type="ARBA" id="ARBA00023237"/>
    </source>
</evidence>
<dbReference type="InterPro" id="IPR003684">
    <property type="entry name" value="Porin_alphabac"/>
</dbReference>
<keyword evidence="4 10" id="KW-0812">Transmembrane</keyword>
<dbReference type="EMBL" id="JANCLU010000005">
    <property type="protein sequence ID" value="MCP8938397.1"/>
    <property type="molecule type" value="Genomic_DNA"/>
</dbReference>
<comment type="function">
    <text evidence="10">Forms passive diffusion pores that allow small molecular weight hydrophilic materials across the outer membrane.</text>
</comment>
<organism evidence="11 12">
    <name type="scientific">Alsobacter ponti</name>
    <dbReference type="NCBI Taxonomy" id="2962936"/>
    <lineage>
        <taxon>Bacteria</taxon>
        <taxon>Pseudomonadati</taxon>
        <taxon>Pseudomonadota</taxon>
        <taxon>Alphaproteobacteria</taxon>
        <taxon>Hyphomicrobiales</taxon>
        <taxon>Alsobacteraceae</taxon>
        <taxon>Alsobacter</taxon>
    </lineage>
</organism>
<comment type="caution">
    <text evidence="11">The sequence shown here is derived from an EMBL/GenBank/DDBJ whole genome shotgun (WGS) entry which is preliminary data.</text>
</comment>
<proteinExistence type="inferred from homology"/>
<keyword evidence="9 10" id="KW-0998">Cell outer membrane</keyword>
<evidence type="ECO:0000256" key="4">
    <source>
        <dbReference type="ARBA" id="ARBA00022692"/>
    </source>
</evidence>
<evidence type="ECO:0000256" key="10">
    <source>
        <dbReference type="RuleBase" id="RU364005"/>
    </source>
</evidence>
<evidence type="ECO:0000256" key="3">
    <source>
        <dbReference type="ARBA" id="ARBA00022452"/>
    </source>
</evidence>
<comment type="domain">
    <text evidence="10">Consists of 16-stranded beta-barrel sheets, with large surface-exposed loops, that form a transmembrane pore at the center of each barrel. The pore is partially ocluded by a peptide loop that folds into the pore lumen.</text>
</comment>
<comment type="similarity">
    <text evidence="1 10">Belongs to the alphaproteobacteria porin family.</text>
</comment>
<keyword evidence="5 10" id="KW-0732">Signal</keyword>
<dbReference type="SUPFAM" id="SSF56935">
    <property type="entry name" value="Porins"/>
    <property type="match status" value="1"/>
</dbReference>
<dbReference type="RefSeq" id="WP_254740263.1">
    <property type="nucleotide sequence ID" value="NZ_JANCLU010000005.1"/>
</dbReference>
<dbReference type="Proteomes" id="UP001205890">
    <property type="component" value="Unassembled WGS sequence"/>
</dbReference>
<keyword evidence="3 10" id="KW-1134">Transmembrane beta strand</keyword>